<dbReference type="PRINTS" id="PR00455">
    <property type="entry name" value="HTHTETR"/>
</dbReference>
<dbReference type="RefSeq" id="WP_009085930.1">
    <property type="nucleotide sequence ID" value="NZ_CP007547.1"/>
</dbReference>
<dbReference type="KEGG" id="eao:BD94_2600"/>
<sequence length="213" mass="24014">MARKVVDGPIRNKEKTKQKLLNAVGKILATKGYSELKVSKIATVAGLDKKLIYSYFGSTDKLIDEYIKSQDFWANVDDQEIMASGFTDGGQEITTNMILQQYDTLAKNKEYQKIILWGISETRPSLRKLADDREAVGNPLLDQVVDPLFKEKSKEYRAILAMLVAGAYYLNLHFAVNGSTFCGLDFNKEEDAKILKDAIATIIDDQYKKLDNK</sequence>
<dbReference type="GeneID" id="56683670"/>
<evidence type="ECO:0000256" key="2">
    <source>
        <dbReference type="PROSITE-ProRule" id="PRU00335"/>
    </source>
</evidence>
<dbReference type="InterPro" id="IPR009057">
    <property type="entry name" value="Homeodomain-like_sf"/>
</dbReference>
<dbReference type="InterPro" id="IPR050109">
    <property type="entry name" value="HTH-type_TetR-like_transc_reg"/>
</dbReference>
<reference evidence="4" key="2">
    <citation type="journal article" date="2015" name="Genome Biol. Evol.">
        <title>Complete Genome Sequence and Transcriptomic Analysis of the Novel Pathogen Elizabethkingia anophelis in Response to Oxidative Stress.</title>
        <authorList>
            <person name="Li Y."/>
            <person name="Liu Y."/>
            <person name="Chew S.C."/>
            <person name="Tay M."/>
            <person name="Salido M.M."/>
            <person name="Teo J."/>
            <person name="Lauro F.M."/>
            <person name="Givskov M."/>
            <person name="Yang L."/>
        </authorList>
    </citation>
    <scope>NUCLEOTIDE SEQUENCE</scope>
    <source>
        <strain evidence="4">NUHP1</strain>
    </source>
</reference>
<dbReference type="AlphaFoldDB" id="A0A077ELL9"/>
<dbReference type="HOGENOM" id="CLU_091688_2_0_10"/>
<dbReference type="eggNOG" id="COG1309">
    <property type="taxonomic scope" value="Bacteria"/>
</dbReference>
<dbReference type="Pfam" id="PF00440">
    <property type="entry name" value="TetR_N"/>
    <property type="match status" value="1"/>
</dbReference>
<evidence type="ECO:0000256" key="1">
    <source>
        <dbReference type="ARBA" id="ARBA00023125"/>
    </source>
</evidence>
<dbReference type="Gene3D" id="1.10.357.10">
    <property type="entry name" value="Tetracycline Repressor, domain 2"/>
    <property type="match status" value="1"/>
</dbReference>
<dbReference type="GO" id="GO:0003677">
    <property type="term" value="F:DNA binding"/>
    <property type="evidence" value="ECO:0007669"/>
    <property type="project" value="UniProtKB-UniRule"/>
</dbReference>
<name>A0A077ELL9_9FLAO</name>
<protein>
    <submittedName>
        <fullName evidence="4">Transcriptional regulator, TetR family</fullName>
    </submittedName>
</protein>
<feature type="DNA-binding region" description="H-T-H motif" evidence="2">
    <location>
        <begin position="37"/>
        <end position="56"/>
    </location>
</feature>
<dbReference type="PANTHER" id="PTHR30328">
    <property type="entry name" value="TRANSCRIPTIONAL REPRESSOR"/>
    <property type="match status" value="1"/>
</dbReference>
<dbReference type="SUPFAM" id="SSF46689">
    <property type="entry name" value="Homeodomain-like"/>
    <property type="match status" value="1"/>
</dbReference>
<evidence type="ECO:0000313" key="5">
    <source>
        <dbReference type="Proteomes" id="UP000028933"/>
    </source>
</evidence>
<proteinExistence type="predicted"/>
<dbReference type="Proteomes" id="UP000028933">
    <property type="component" value="Chromosome"/>
</dbReference>
<dbReference type="STRING" id="1338011.BD94_2600"/>
<dbReference type="InterPro" id="IPR001647">
    <property type="entry name" value="HTH_TetR"/>
</dbReference>
<keyword evidence="1 2" id="KW-0238">DNA-binding</keyword>
<dbReference type="PROSITE" id="PS50977">
    <property type="entry name" value="HTH_TETR_2"/>
    <property type="match status" value="1"/>
</dbReference>
<accession>A0A077ELL9</accession>
<dbReference type="EMBL" id="CP007547">
    <property type="protein sequence ID" value="AIL46375.1"/>
    <property type="molecule type" value="Genomic_DNA"/>
</dbReference>
<gene>
    <name evidence="4" type="ORF">BD94_2600</name>
</gene>
<dbReference type="PANTHER" id="PTHR30328:SF54">
    <property type="entry name" value="HTH-TYPE TRANSCRIPTIONAL REPRESSOR SCO4008"/>
    <property type="match status" value="1"/>
</dbReference>
<evidence type="ECO:0000259" key="3">
    <source>
        <dbReference type="PROSITE" id="PS50977"/>
    </source>
</evidence>
<feature type="domain" description="HTH tetR-type" evidence="3">
    <location>
        <begin position="14"/>
        <end position="74"/>
    </location>
</feature>
<evidence type="ECO:0000313" key="4">
    <source>
        <dbReference type="EMBL" id="AIL46375.1"/>
    </source>
</evidence>
<organism evidence="4 5">
    <name type="scientific">Elizabethkingia anophelis NUHP1</name>
    <dbReference type="NCBI Taxonomy" id="1338011"/>
    <lineage>
        <taxon>Bacteria</taxon>
        <taxon>Pseudomonadati</taxon>
        <taxon>Bacteroidota</taxon>
        <taxon>Flavobacteriia</taxon>
        <taxon>Flavobacteriales</taxon>
        <taxon>Weeksellaceae</taxon>
        <taxon>Elizabethkingia</taxon>
    </lineage>
</organism>
<reference evidence="4" key="1">
    <citation type="journal article" date="2013" name="Lancet">
        <title>First case of E anophelis outbreak in an intensive-care unit.</title>
        <authorList>
            <person name="Teo J."/>
            <person name="Tan S.Y."/>
            <person name="Tay M."/>
            <person name="Ding Y."/>
            <person name="Kjelleberg S."/>
            <person name="Givskov M."/>
            <person name="Lin R.T."/>
            <person name="Yang L."/>
        </authorList>
    </citation>
    <scope>NUCLEOTIDE SEQUENCE [LARGE SCALE GENOMIC DNA]</scope>
    <source>
        <strain evidence="4">NUHP1</strain>
    </source>
</reference>